<dbReference type="PIRSF" id="PIRSF005962">
    <property type="entry name" value="Pept_M20D_amidohydro"/>
    <property type="match status" value="1"/>
</dbReference>
<gene>
    <name evidence="2" type="primary">cpsA</name>
    <name evidence="2" type="ORF">P8X34_09650</name>
</gene>
<dbReference type="SUPFAM" id="SSF55031">
    <property type="entry name" value="Bacterial exopeptidase dimerisation domain"/>
    <property type="match status" value="1"/>
</dbReference>
<keyword evidence="2" id="KW-0645">Protease</keyword>
<dbReference type="EMBL" id="JARRIG010000006">
    <property type="protein sequence ID" value="MFA4804987.1"/>
    <property type="molecule type" value="Genomic_DNA"/>
</dbReference>
<organism evidence="2 3">
    <name type="scientific">Pyrococcus kukulkanii</name>
    <dbReference type="NCBI Taxonomy" id="1609559"/>
    <lineage>
        <taxon>Archaea</taxon>
        <taxon>Methanobacteriati</taxon>
        <taxon>Methanobacteriota</taxon>
        <taxon>Thermococci</taxon>
        <taxon>Thermococcales</taxon>
        <taxon>Thermococcaceae</taxon>
        <taxon>Pyrococcus</taxon>
    </lineage>
</organism>
<dbReference type="SUPFAM" id="SSF53187">
    <property type="entry name" value="Zn-dependent exopeptidases"/>
    <property type="match status" value="1"/>
</dbReference>
<dbReference type="Gene3D" id="3.40.630.10">
    <property type="entry name" value="Zn peptidases"/>
    <property type="match status" value="1"/>
</dbReference>
<feature type="domain" description="Peptidase M20 dimerisation" evidence="1">
    <location>
        <begin position="183"/>
        <end position="279"/>
    </location>
</feature>
<evidence type="ECO:0000313" key="3">
    <source>
        <dbReference type="Proteomes" id="UP001571980"/>
    </source>
</evidence>
<dbReference type="Pfam" id="PF01546">
    <property type="entry name" value="Peptidase_M20"/>
    <property type="match status" value="1"/>
</dbReference>
<accession>A0ABV4T783</accession>
<comment type="caution">
    <text evidence="2">The sequence shown here is derived from an EMBL/GenBank/DDBJ whole genome shotgun (WGS) entry which is preliminary data.</text>
</comment>
<dbReference type="InterPro" id="IPR011650">
    <property type="entry name" value="Peptidase_M20_dimer"/>
</dbReference>
<keyword evidence="2" id="KW-0378">Hydrolase</keyword>
<protein>
    <submittedName>
        <fullName evidence="2">Carboxypeptidase CpsA</fullName>
        <ecNumber evidence="2">3.4.17.-</ecNumber>
    </submittedName>
</protein>
<dbReference type="PANTHER" id="PTHR11014:SF63">
    <property type="entry name" value="METALLOPEPTIDASE, PUTATIVE (AFU_ORTHOLOGUE AFUA_6G09600)-RELATED"/>
    <property type="match status" value="1"/>
</dbReference>
<dbReference type="InterPro" id="IPR017439">
    <property type="entry name" value="Amidohydrolase"/>
</dbReference>
<reference evidence="2 3" key="1">
    <citation type="submission" date="2023-03" db="EMBL/GenBank/DDBJ databases">
        <title>Speciation in Pyrococcus: adaptation to high temperature as a mechanism.</title>
        <authorList>
            <person name="Gu J."/>
        </authorList>
    </citation>
    <scope>NUCLEOTIDE SEQUENCE [LARGE SCALE GENOMIC DNA]</scope>
    <source>
        <strain evidence="2 3">LMOA34</strain>
    </source>
</reference>
<dbReference type="Pfam" id="PF07687">
    <property type="entry name" value="M20_dimer"/>
    <property type="match status" value="1"/>
</dbReference>
<dbReference type="RefSeq" id="WP_372824250.1">
    <property type="nucleotide sequence ID" value="NZ_JARRIC010000001.1"/>
</dbReference>
<proteinExistence type="predicted"/>
<name>A0ABV4T783_9EURY</name>
<dbReference type="NCBIfam" id="TIGR01891">
    <property type="entry name" value="amidohydrolases"/>
    <property type="match status" value="1"/>
</dbReference>
<dbReference type="InterPro" id="IPR053493">
    <property type="entry name" value="Thermostable_CP"/>
</dbReference>
<keyword evidence="2" id="KW-0121">Carboxypeptidase</keyword>
<dbReference type="PANTHER" id="PTHR11014">
    <property type="entry name" value="PEPTIDASE M20 FAMILY MEMBER"/>
    <property type="match status" value="1"/>
</dbReference>
<dbReference type="GO" id="GO:0004180">
    <property type="term" value="F:carboxypeptidase activity"/>
    <property type="evidence" value="ECO:0007669"/>
    <property type="project" value="UniProtKB-KW"/>
</dbReference>
<evidence type="ECO:0000259" key="1">
    <source>
        <dbReference type="Pfam" id="PF07687"/>
    </source>
</evidence>
<dbReference type="InterPro" id="IPR002933">
    <property type="entry name" value="Peptidase_M20"/>
</dbReference>
<dbReference type="EC" id="3.4.17.-" evidence="2"/>
<keyword evidence="3" id="KW-1185">Reference proteome</keyword>
<evidence type="ECO:0000313" key="2">
    <source>
        <dbReference type="EMBL" id="MFA4804987.1"/>
    </source>
</evidence>
<dbReference type="NCBIfam" id="NF040868">
    <property type="entry name" value="carboxypep_CpsA"/>
    <property type="match status" value="1"/>
</dbReference>
<dbReference type="Gene3D" id="3.30.70.360">
    <property type="match status" value="1"/>
</dbReference>
<dbReference type="InterPro" id="IPR036264">
    <property type="entry name" value="Bact_exopeptidase_dim_dom"/>
</dbReference>
<dbReference type="Proteomes" id="UP001571980">
    <property type="component" value="Unassembled WGS sequence"/>
</dbReference>
<sequence>MDVKTIIEKAKELEDYIIKMRREFHMYPELKYEEVRTSKIIKEELEKLGYEVIRTAETGVIGVLKKGEGKTVALRADIDALPIQEENDVPYKSKVPGKMHACGHDAHAAMLLGAARILREIPFEGTIKLIFQPAEEGGLGAKKIVDEGHLDDVDAIFGIHVWADLPSGVIGIKPGPLLASADAFKVTIKGKGGHGAYPHYTVDPVAIAVELVNGYYKIPVREIDPLEPVVISVTSIKAGTTFNVIPEEAEILGTIRAFNEDVRNFIIERMQKITEEYAEAMRGSAEFALTMGHIPPTVNDEKLAEFARRVLSPLGEIVEPKPSLGAEDFAFYMTKAPGLFVLLGIRNEEKGIVYPHHHPKFDVDEAVLWKGAAIHSLLAIEYLKS</sequence>